<dbReference type="GO" id="GO:0005840">
    <property type="term" value="C:ribosome"/>
    <property type="evidence" value="ECO:0007669"/>
    <property type="project" value="UniProtKB-KW"/>
</dbReference>
<dbReference type="RefSeq" id="YP_003434247.1">
    <property type="nucleotide sequence ID" value="NC_013837.1"/>
</dbReference>
<keyword evidence="2 4" id="KW-0689">Ribosomal protein</keyword>
<dbReference type="GeneID" id="8774814"/>
<keyword evidence="3" id="KW-0687">Ribonucleoprotein</keyword>
<dbReference type="PIRSF" id="PIRSF002161">
    <property type="entry name" value="Ribosomal_L5"/>
    <property type="match status" value="1"/>
</dbReference>
<dbReference type="AlphaFoldDB" id="D2Z230"/>
<dbReference type="InterPro" id="IPR002132">
    <property type="entry name" value="Ribosomal_uL5"/>
</dbReference>
<protein>
    <submittedName>
        <fullName evidence="4">Ribosomal protein L5</fullName>
    </submittedName>
</protein>
<gene>
    <name evidence="4" type="primary">rpl5</name>
</gene>
<dbReference type="InterPro" id="IPR022803">
    <property type="entry name" value="Ribosomal_uL5_dom_sf"/>
</dbReference>
<dbReference type="GO" id="GO:0003735">
    <property type="term" value="F:structural constituent of ribosome"/>
    <property type="evidence" value="ECO:0007669"/>
    <property type="project" value="InterPro"/>
</dbReference>
<dbReference type="GO" id="GO:0006412">
    <property type="term" value="P:translation"/>
    <property type="evidence" value="ECO:0007669"/>
    <property type="project" value="InterPro"/>
</dbReference>
<dbReference type="Gene3D" id="3.30.1440.10">
    <property type="match status" value="1"/>
</dbReference>
<sequence length="182" mass="21408">MTVSLVKIHYKKTLRKDLTSRFFYKNSNTISELKTIHLNIGIKDVSFKSILPNFLGLEFLSSNFPYITKAKKNIHFLNIKKRSPNGVKVTLTKNSAYNFFQKLIFRIIPNFQKRKNKILVTNKNSISFSTKEIDSLHELTLFYNLFKTLSLIDITINSTTLSLEEFVFFLTSFKFPTWYLRK</sequence>
<proteinExistence type="inferred from homology"/>
<organism evidence="4">
    <name type="scientific">Chattonella marina</name>
    <dbReference type="NCBI Taxonomy" id="90936"/>
    <lineage>
        <taxon>Eukaryota</taxon>
        <taxon>Sar</taxon>
        <taxon>Stramenopiles</taxon>
        <taxon>Ochrophyta</taxon>
        <taxon>Raphidophyceae</taxon>
        <taxon>Chattonellales</taxon>
        <taxon>Chattonellaceae</taxon>
        <taxon>Chattonella</taxon>
    </lineage>
</organism>
<keyword evidence="4" id="KW-0496">Mitochondrion</keyword>
<evidence type="ECO:0000313" key="4">
    <source>
        <dbReference type="EMBL" id="BAI70594.1"/>
    </source>
</evidence>
<evidence type="ECO:0000256" key="1">
    <source>
        <dbReference type="ARBA" id="ARBA00008553"/>
    </source>
</evidence>
<evidence type="ECO:0000256" key="3">
    <source>
        <dbReference type="ARBA" id="ARBA00023274"/>
    </source>
</evidence>
<dbReference type="SUPFAM" id="SSF55282">
    <property type="entry name" value="RL5-like"/>
    <property type="match status" value="1"/>
</dbReference>
<comment type="similarity">
    <text evidence="1">Belongs to the universal ribosomal protein uL5 family.</text>
</comment>
<name>D2Z230_9STRA</name>
<dbReference type="EMBL" id="AB546636">
    <property type="protein sequence ID" value="BAI70594.1"/>
    <property type="molecule type" value="Genomic_DNA"/>
</dbReference>
<geneLocation type="mitochondrion" evidence="4"/>
<accession>D2Z230</accession>
<dbReference type="GO" id="GO:1990904">
    <property type="term" value="C:ribonucleoprotein complex"/>
    <property type="evidence" value="ECO:0007669"/>
    <property type="project" value="UniProtKB-KW"/>
</dbReference>
<reference evidence="4" key="1">
    <citation type="journal article" date="2010" name="Harmful Algae">
        <title>Mitochondrial genomes from two red tide forming raphidophycean algae Heterosigma akashiwo and Chattonella marina var. marina.</title>
        <authorList>
            <person name="Masuda I."/>
            <person name="Kamikawa R."/>
            <person name="Ueda M."/>
            <person name="Oyama K."/>
            <person name="Yoshimatsu S."/>
            <person name="Inagaki Y."/>
            <person name="Sako Y."/>
        </authorList>
    </citation>
    <scope>NUCLEOTIDE SEQUENCE</scope>
    <source>
        <strain evidence="4">KA11-m-1</strain>
    </source>
</reference>
<evidence type="ECO:0000256" key="2">
    <source>
        <dbReference type="ARBA" id="ARBA00022980"/>
    </source>
</evidence>